<comment type="catalytic activity">
    <reaction evidence="8">
        <text>tRNA(Gln) + L-glutamine + ATP = L-glutaminyl-tRNA(Gln) + AMP + diphosphate</text>
        <dbReference type="Rhea" id="RHEA:20121"/>
        <dbReference type="Rhea" id="RHEA-COMP:9662"/>
        <dbReference type="Rhea" id="RHEA-COMP:9681"/>
        <dbReference type="ChEBI" id="CHEBI:30616"/>
        <dbReference type="ChEBI" id="CHEBI:33019"/>
        <dbReference type="ChEBI" id="CHEBI:58359"/>
        <dbReference type="ChEBI" id="CHEBI:78442"/>
        <dbReference type="ChEBI" id="CHEBI:78521"/>
        <dbReference type="ChEBI" id="CHEBI:456215"/>
        <dbReference type="EC" id="6.1.1.18"/>
    </reaction>
</comment>
<evidence type="ECO:0000259" key="11">
    <source>
        <dbReference type="Pfam" id="PF00749"/>
    </source>
</evidence>
<evidence type="ECO:0000313" key="15">
    <source>
        <dbReference type="Proteomes" id="UP000242877"/>
    </source>
</evidence>
<comment type="similarity">
    <text evidence="1 9">Belongs to the class-I aminoacyl-tRNA synthetase family.</text>
</comment>
<dbReference type="SUPFAM" id="SSF50715">
    <property type="entry name" value="Ribosomal protein L25-like"/>
    <property type="match status" value="1"/>
</dbReference>
<evidence type="ECO:0000259" key="13">
    <source>
        <dbReference type="Pfam" id="PF20974"/>
    </source>
</evidence>
<evidence type="ECO:0000256" key="4">
    <source>
        <dbReference type="ARBA" id="ARBA00022741"/>
    </source>
</evidence>
<dbReference type="InterPro" id="IPR004514">
    <property type="entry name" value="Gln-tRNA-synth"/>
</dbReference>
<keyword evidence="6 9" id="KW-0648">Protein biosynthesis</keyword>
<dbReference type="AlphaFoldDB" id="A0A168DWK5"/>
<dbReference type="InterPro" id="IPR014729">
    <property type="entry name" value="Rossmann-like_a/b/a_fold"/>
</dbReference>
<dbReference type="InterPro" id="IPR020056">
    <property type="entry name" value="Rbsml_bL25/Gln-tRNA_synth_N"/>
</dbReference>
<feature type="domain" description="tRNA synthetases class I (E and Q) anti-codon binding" evidence="13">
    <location>
        <begin position="551"/>
        <end position="612"/>
    </location>
</feature>
<dbReference type="EMBL" id="AZGZ01000001">
    <property type="protein sequence ID" value="KZZ98196.1"/>
    <property type="molecule type" value="Genomic_DNA"/>
</dbReference>
<dbReference type="PANTHER" id="PTHR43097">
    <property type="entry name" value="GLUTAMINE-TRNA LIGASE"/>
    <property type="match status" value="1"/>
</dbReference>
<gene>
    <name evidence="14" type="ORF">AAP_00457</name>
</gene>
<evidence type="ECO:0000256" key="5">
    <source>
        <dbReference type="ARBA" id="ARBA00022840"/>
    </source>
</evidence>
<evidence type="ECO:0000313" key="14">
    <source>
        <dbReference type="EMBL" id="KZZ98196.1"/>
    </source>
</evidence>
<dbReference type="OrthoDB" id="10250478at2759"/>
<dbReference type="Gene3D" id="2.40.240.10">
    <property type="entry name" value="Ribosomal Protein L25, Chain P"/>
    <property type="match status" value="2"/>
</dbReference>
<keyword evidence="5 9" id="KW-0067">ATP-binding</keyword>
<evidence type="ECO:0000256" key="8">
    <source>
        <dbReference type="ARBA" id="ARBA00048270"/>
    </source>
</evidence>
<dbReference type="PANTHER" id="PTHR43097:SF4">
    <property type="entry name" value="GLUTAMINE--TRNA LIGASE"/>
    <property type="match status" value="1"/>
</dbReference>
<evidence type="ECO:0000256" key="10">
    <source>
        <dbReference type="SAM" id="MobiDB-lite"/>
    </source>
</evidence>
<dbReference type="VEuPathDB" id="FungiDB:AAP_00457"/>
<dbReference type="GO" id="GO:0005524">
    <property type="term" value="F:ATP binding"/>
    <property type="evidence" value="ECO:0007669"/>
    <property type="project" value="UniProtKB-KW"/>
</dbReference>
<feature type="domain" description="Glutamyl/glutaminyl-tRNA synthetase class Ib anti-codon binding" evidence="12">
    <location>
        <begin position="436"/>
        <end position="536"/>
    </location>
</feature>
<proteinExistence type="inferred from homology"/>
<name>A0A168DWK5_9EURO</name>
<dbReference type="GO" id="GO:0005829">
    <property type="term" value="C:cytosol"/>
    <property type="evidence" value="ECO:0007669"/>
    <property type="project" value="EnsemblFungi"/>
</dbReference>
<dbReference type="InterPro" id="IPR001412">
    <property type="entry name" value="aa-tRNA-synth_I_CS"/>
</dbReference>
<evidence type="ECO:0000259" key="12">
    <source>
        <dbReference type="Pfam" id="PF03950"/>
    </source>
</evidence>
<evidence type="ECO:0000256" key="6">
    <source>
        <dbReference type="ARBA" id="ARBA00022917"/>
    </source>
</evidence>
<accession>A0A168DWK5</accession>
<dbReference type="FunFam" id="1.10.1160.10:FF:000001">
    <property type="entry name" value="Glutamine--tRNA ligase"/>
    <property type="match status" value="1"/>
</dbReference>
<evidence type="ECO:0000256" key="7">
    <source>
        <dbReference type="ARBA" id="ARBA00023146"/>
    </source>
</evidence>
<dbReference type="GO" id="GO:1990825">
    <property type="term" value="F:sequence-specific mRNA binding"/>
    <property type="evidence" value="ECO:0007669"/>
    <property type="project" value="EnsemblFungi"/>
</dbReference>
<evidence type="ECO:0000256" key="3">
    <source>
        <dbReference type="ARBA" id="ARBA00022598"/>
    </source>
</evidence>
<dbReference type="Proteomes" id="UP000242877">
    <property type="component" value="Unassembled WGS sequence"/>
</dbReference>
<comment type="caution">
    <text evidence="14">The sequence shown here is derived from an EMBL/GenBank/DDBJ whole genome shotgun (WGS) entry which is preliminary data.</text>
</comment>
<reference evidence="14 15" key="1">
    <citation type="journal article" date="2016" name="Genome Biol. Evol.">
        <title>Divergent and convergent evolution of fungal pathogenicity.</title>
        <authorList>
            <person name="Shang Y."/>
            <person name="Xiao G."/>
            <person name="Zheng P."/>
            <person name="Cen K."/>
            <person name="Zhan S."/>
            <person name="Wang C."/>
        </authorList>
    </citation>
    <scope>NUCLEOTIDE SEQUENCE [LARGE SCALE GENOMIC DNA]</scope>
    <source>
        <strain evidence="14 15">ARSEF 7405</strain>
    </source>
</reference>
<dbReference type="Pfam" id="PF00749">
    <property type="entry name" value="tRNA-synt_1c"/>
    <property type="match status" value="1"/>
</dbReference>
<evidence type="ECO:0000256" key="2">
    <source>
        <dbReference type="ARBA" id="ARBA00012836"/>
    </source>
</evidence>
<evidence type="ECO:0000256" key="9">
    <source>
        <dbReference type="RuleBase" id="RU363037"/>
    </source>
</evidence>
<dbReference type="InterPro" id="IPR050132">
    <property type="entry name" value="Gln/Glu-tRNA_Ligase"/>
</dbReference>
<feature type="region of interest" description="Disordered" evidence="10">
    <location>
        <begin position="1"/>
        <end position="86"/>
    </location>
</feature>
<dbReference type="GO" id="GO:0004819">
    <property type="term" value="F:glutamine-tRNA ligase activity"/>
    <property type="evidence" value="ECO:0007669"/>
    <property type="project" value="UniProtKB-EC"/>
</dbReference>
<dbReference type="Gene3D" id="3.40.50.620">
    <property type="entry name" value="HUPs"/>
    <property type="match status" value="1"/>
</dbReference>
<feature type="domain" description="Glutamyl/glutaminyl-tRNA synthetase class Ib catalytic" evidence="11">
    <location>
        <begin position="112"/>
        <end position="432"/>
    </location>
</feature>
<protein>
    <recommendedName>
        <fullName evidence="2">glutamine--tRNA ligase</fullName>
        <ecNumber evidence="2">6.1.1.18</ecNumber>
    </recommendedName>
</protein>
<dbReference type="InterPro" id="IPR020058">
    <property type="entry name" value="Glu/Gln-tRNA-synth_Ib_cat-dom"/>
</dbReference>
<feature type="compositionally biased region" description="Basic residues" evidence="10">
    <location>
        <begin position="47"/>
        <end position="62"/>
    </location>
</feature>
<dbReference type="InterPro" id="IPR020059">
    <property type="entry name" value="Glu/Gln-tRNA-synth_Ib_codon-bd"/>
</dbReference>
<keyword evidence="3 9" id="KW-0436">Ligase</keyword>
<dbReference type="GO" id="GO:0005739">
    <property type="term" value="C:mitochondrion"/>
    <property type="evidence" value="ECO:0007669"/>
    <property type="project" value="EnsemblFungi"/>
</dbReference>
<evidence type="ECO:0000256" key="1">
    <source>
        <dbReference type="ARBA" id="ARBA00005594"/>
    </source>
</evidence>
<dbReference type="SUPFAM" id="SSF52374">
    <property type="entry name" value="Nucleotidylyl transferase"/>
    <property type="match status" value="1"/>
</dbReference>
<dbReference type="Pfam" id="PF03950">
    <property type="entry name" value="tRNA-synt_1c_C"/>
    <property type="match status" value="1"/>
</dbReference>
<feature type="compositionally biased region" description="Basic and acidic residues" evidence="10">
    <location>
        <begin position="34"/>
        <end position="46"/>
    </location>
</feature>
<dbReference type="NCBIfam" id="TIGR00440">
    <property type="entry name" value="glnS"/>
    <property type="match status" value="1"/>
</dbReference>
<dbReference type="PRINTS" id="PR00987">
    <property type="entry name" value="TRNASYNTHGLU"/>
</dbReference>
<dbReference type="PROSITE" id="PS00178">
    <property type="entry name" value="AA_TRNA_LIGASE_I"/>
    <property type="match status" value="1"/>
</dbReference>
<keyword evidence="4 9" id="KW-0547">Nucleotide-binding</keyword>
<dbReference type="InterPro" id="IPR000924">
    <property type="entry name" value="Glu/Gln-tRNA-synth"/>
</dbReference>
<dbReference type="FunFam" id="2.40.240.10:FF:000015">
    <property type="entry name" value="Glutaminyl-tRNA synthetase"/>
    <property type="match status" value="1"/>
</dbReference>
<dbReference type="EC" id="6.1.1.18" evidence="2"/>
<sequence length="669" mass="75917">MEGNTTELPLRPKPESEPAAANGHATTIPPTEAPKQETEKETEKNAKKEKKEKKEKKPKQPKQPKQPTPPKKKQPKAPAAPAAPTDPEQMFKIGFLHDVYNERPIGSAGVSQIMTRFPPEPNGYLHIGHSKAIAINFGFARFHGGKCYLRYDDTNPKGEEERYINSIKELVLWLGFQPYKVTYSSDYFQQLYDLAEKLILKDKAYVCHCTEAEIKVQRGVDTQAGTKGKERFGCAHRDRPVEESLQEFRNMQAGKYRAQEACLRMKQDYSNGNPQMWDLTAYRIIENDDGTLATHLRTGDKWKTYPTYDFTHCLCDSFENITHSLCTTEFEQSRESYDWLINELEVYPPMQREYGRLNMSGTVLSKRKLIALVNGGYVRSWDDPRLFTIVALRRRGIPPGAILSFVSELGVTKANSTIETVRFEKSVRTYLEATVPRLMVVTDPIKIIIDDLPDDHLEMVELPYGKDPSYGSHQVPFTKTVYIERSDFRETPSKDFFRLAIGGSVGLLKVPYPITAKSFETDPETGLVTVVHASYDVPPEGEKIKKPKAYIHWLAESPAHNCPLKAEVRIFNQLFKSSNPMAHPEGFLADINPNSEEVYPNALLDIGFNEIKARGPWPKPDNEPLLPPGPEATRFQGMRVAYFCEDKDSTAEKVVLNRIVALKEDPNKE</sequence>
<dbReference type="FunFam" id="3.40.50.620:FF:000183">
    <property type="entry name" value="Glutaminyl-tRNA synthetase"/>
    <property type="match status" value="1"/>
</dbReference>
<organism evidence="14 15">
    <name type="scientific">Ascosphaera apis ARSEF 7405</name>
    <dbReference type="NCBI Taxonomy" id="392613"/>
    <lineage>
        <taxon>Eukaryota</taxon>
        <taxon>Fungi</taxon>
        <taxon>Dikarya</taxon>
        <taxon>Ascomycota</taxon>
        <taxon>Pezizomycotina</taxon>
        <taxon>Eurotiomycetes</taxon>
        <taxon>Eurotiomycetidae</taxon>
        <taxon>Onygenales</taxon>
        <taxon>Ascosphaeraceae</taxon>
        <taxon>Ascosphaera</taxon>
    </lineage>
</organism>
<dbReference type="Pfam" id="PF20974">
    <property type="entry name" value="tRNA-synt_1c_C2"/>
    <property type="match status" value="1"/>
</dbReference>
<feature type="compositionally biased region" description="Low complexity" evidence="10">
    <location>
        <begin position="76"/>
        <end position="85"/>
    </location>
</feature>
<dbReference type="InterPro" id="IPR011035">
    <property type="entry name" value="Ribosomal_bL25/Gln-tRNA_synth"/>
</dbReference>
<dbReference type="InterPro" id="IPR049437">
    <property type="entry name" value="tRNA-synt_1c_C2"/>
</dbReference>
<dbReference type="GO" id="GO:0006425">
    <property type="term" value="P:glutaminyl-tRNA aminoacylation"/>
    <property type="evidence" value="ECO:0007669"/>
    <property type="project" value="EnsemblFungi"/>
</dbReference>
<keyword evidence="15" id="KW-1185">Reference proteome</keyword>
<keyword evidence="7 9" id="KW-0030">Aminoacyl-tRNA synthetase</keyword>
<dbReference type="FunFam" id="2.40.240.10:FF:000007">
    <property type="entry name" value="Glutamine--tRNA ligase"/>
    <property type="match status" value="1"/>
</dbReference>